<feature type="compositionally biased region" description="Polar residues" evidence="1">
    <location>
        <begin position="13"/>
        <end position="36"/>
    </location>
</feature>
<dbReference type="AlphaFoldDB" id="A0A9W8MP80"/>
<proteinExistence type="predicted"/>
<accession>A0A9W8MP80</accession>
<feature type="region of interest" description="Disordered" evidence="1">
    <location>
        <begin position="84"/>
        <end position="212"/>
    </location>
</feature>
<feature type="region of interest" description="Disordered" evidence="1">
    <location>
        <begin position="1"/>
        <end position="52"/>
    </location>
</feature>
<dbReference type="Proteomes" id="UP001148786">
    <property type="component" value="Unassembled WGS sequence"/>
</dbReference>
<sequence length="212" mass="22446">MSRLTKFLLPKKNSVSSGVATDTNASVSSSPASTPQKEGKSKKRQAVRKSTISAPIITSATWEAHDRDHGSVAIAIQAKSAITTKRSPTPEVYAPFTGNENEARRLDAIEPSNNMRKGNTHSKAAPDPGAAVVVTPEASSNSTGVNHNNTSIGGGRNAGTGHDYQPADDDHRREKGHSSDTDIAAHYLKVGPARGATPRHRREKTLPVEPAT</sequence>
<feature type="compositionally biased region" description="Basic and acidic residues" evidence="1">
    <location>
        <begin position="168"/>
        <end position="180"/>
    </location>
</feature>
<evidence type="ECO:0000313" key="2">
    <source>
        <dbReference type="EMBL" id="KAJ3480396.1"/>
    </source>
</evidence>
<dbReference type="EMBL" id="JANKHO010003881">
    <property type="protein sequence ID" value="KAJ3480396.1"/>
    <property type="molecule type" value="Genomic_DNA"/>
</dbReference>
<protein>
    <submittedName>
        <fullName evidence="2">Uncharacterized protein</fullName>
    </submittedName>
</protein>
<comment type="caution">
    <text evidence="2">The sequence shown here is derived from an EMBL/GenBank/DDBJ whole genome shotgun (WGS) entry which is preliminary data.</text>
</comment>
<name>A0A9W8MP80_9AGAR</name>
<evidence type="ECO:0000256" key="1">
    <source>
        <dbReference type="SAM" id="MobiDB-lite"/>
    </source>
</evidence>
<gene>
    <name evidence="2" type="ORF">NLJ89_g12282</name>
</gene>
<keyword evidence="3" id="KW-1185">Reference proteome</keyword>
<reference evidence="2" key="1">
    <citation type="submission" date="2022-07" db="EMBL/GenBank/DDBJ databases">
        <title>Genome Sequence of Agrocybe chaxingu.</title>
        <authorList>
            <person name="Buettner E."/>
        </authorList>
    </citation>
    <scope>NUCLEOTIDE SEQUENCE</scope>
    <source>
        <strain evidence="2">MP-N11</strain>
    </source>
</reference>
<feature type="compositionally biased region" description="Polar residues" evidence="1">
    <location>
        <begin position="137"/>
        <end position="151"/>
    </location>
</feature>
<organism evidence="2 3">
    <name type="scientific">Agrocybe chaxingu</name>
    <dbReference type="NCBI Taxonomy" id="84603"/>
    <lineage>
        <taxon>Eukaryota</taxon>
        <taxon>Fungi</taxon>
        <taxon>Dikarya</taxon>
        <taxon>Basidiomycota</taxon>
        <taxon>Agaricomycotina</taxon>
        <taxon>Agaricomycetes</taxon>
        <taxon>Agaricomycetidae</taxon>
        <taxon>Agaricales</taxon>
        <taxon>Agaricineae</taxon>
        <taxon>Strophariaceae</taxon>
        <taxon>Agrocybe</taxon>
    </lineage>
</organism>
<evidence type="ECO:0000313" key="3">
    <source>
        <dbReference type="Proteomes" id="UP001148786"/>
    </source>
</evidence>